<dbReference type="PANTHER" id="PTHR31511">
    <property type="entry name" value="PROTEIN CBG23764"/>
    <property type="match status" value="1"/>
</dbReference>
<evidence type="ECO:0000313" key="2">
    <source>
        <dbReference type="Proteomes" id="UP001152795"/>
    </source>
</evidence>
<name>A0A6S7H277_PARCT</name>
<accession>A0A6S7H277</accession>
<proteinExistence type="predicted"/>
<protein>
    <submittedName>
        <fullName evidence="1">Uncharacterized protein</fullName>
    </submittedName>
</protein>
<reference evidence="1" key="1">
    <citation type="submission" date="2020-04" db="EMBL/GenBank/DDBJ databases">
        <authorList>
            <person name="Alioto T."/>
            <person name="Alioto T."/>
            <person name="Gomez Garrido J."/>
        </authorList>
    </citation>
    <scope>NUCLEOTIDE SEQUENCE</scope>
    <source>
        <strain evidence="1">A484AB</strain>
    </source>
</reference>
<dbReference type="EMBL" id="CACRXK020003670">
    <property type="protein sequence ID" value="CAB3999795.1"/>
    <property type="molecule type" value="Genomic_DNA"/>
</dbReference>
<comment type="caution">
    <text evidence="1">The sequence shown here is derived from an EMBL/GenBank/DDBJ whole genome shotgun (WGS) entry which is preliminary data.</text>
</comment>
<dbReference type="Proteomes" id="UP001152795">
    <property type="component" value="Unassembled WGS sequence"/>
</dbReference>
<dbReference type="PANTHER" id="PTHR31511:SF12">
    <property type="entry name" value="RHO TERMINATION FACTOR N-TERMINAL DOMAIN-CONTAINING PROTEIN"/>
    <property type="match status" value="1"/>
</dbReference>
<evidence type="ECO:0000313" key="1">
    <source>
        <dbReference type="EMBL" id="CAB3999795.1"/>
    </source>
</evidence>
<dbReference type="AlphaFoldDB" id="A0A6S7H277"/>
<organism evidence="1 2">
    <name type="scientific">Paramuricea clavata</name>
    <name type="common">Red gorgonian</name>
    <name type="synonym">Violescent sea-whip</name>
    <dbReference type="NCBI Taxonomy" id="317549"/>
    <lineage>
        <taxon>Eukaryota</taxon>
        <taxon>Metazoa</taxon>
        <taxon>Cnidaria</taxon>
        <taxon>Anthozoa</taxon>
        <taxon>Octocorallia</taxon>
        <taxon>Malacalcyonacea</taxon>
        <taxon>Plexauridae</taxon>
        <taxon>Paramuricea</taxon>
    </lineage>
</organism>
<sequence length="343" mass="39512">MNNHEKFNERCLPPKKEFYSGLTGEDISDEQYERARIVWKSFDMKNMLDYHNLYLVTDTLILSDVIENFRKQSRKTYGLDPSWYYTAPGLSWDAYLKKTRIILQLITDPKIYEFIEEGIRGGVSTSVMRYGTADNKYVGISEIPEEVIELLKELDLKIRNDPTEIHKKVLGFENKLCKFLWDFSQEDDDKIMTYVTRNLTRWVTSLRNPKTDVPSTNDRIKIFGPSDDNHDETIEKINDPRKIALGKKLAAISLLAKATKKSSGRKKLAAISLQAKAAKKAGLEAELRKKCIAEHDETSMFSLEKLCMIFGLGIGLGFLYLAWQGREEKKKSLAKVDDDVWCK</sequence>
<keyword evidence="2" id="KW-1185">Reference proteome</keyword>
<gene>
    <name evidence="1" type="ORF">PACLA_8A083133</name>
</gene>